<gene>
    <name evidence="4" type="ORF">Aam_055_091</name>
</gene>
<evidence type="ECO:0000313" key="4">
    <source>
        <dbReference type="EMBL" id="GAN80711.1"/>
    </source>
</evidence>
<dbReference type="GO" id="GO:0003677">
    <property type="term" value="F:DNA binding"/>
    <property type="evidence" value="ECO:0007669"/>
    <property type="project" value="UniProtKB-KW"/>
</dbReference>
<proteinExistence type="predicted"/>
<dbReference type="EMBL" id="BANC01000054">
    <property type="protein sequence ID" value="GAN80711.1"/>
    <property type="molecule type" value="Genomic_DNA"/>
</dbReference>
<evidence type="ECO:0000313" key="5">
    <source>
        <dbReference type="Proteomes" id="UP000032668"/>
    </source>
</evidence>
<feature type="domain" description="Cas12f1-like TNB" evidence="3">
    <location>
        <begin position="21"/>
        <end position="86"/>
    </location>
</feature>
<reference evidence="4 5" key="1">
    <citation type="submission" date="2012-11" db="EMBL/GenBank/DDBJ databases">
        <title>Whole genome sequence of Acidocella aminolytica 101 = DSM 11237.</title>
        <authorList>
            <person name="Azuma Y."/>
            <person name="Higashiura N."/>
            <person name="Hirakawa H."/>
            <person name="Matsushita K."/>
        </authorList>
    </citation>
    <scope>NUCLEOTIDE SEQUENCE [LARGE SCALE GENOMIC DNA]</scope>
    <source>
        <strain evidence="5">101 / DSM 11237</strain>
    </source>
</reference>
<sequence>MRVMARNRRLALSIMDGGLFEFRRQLEYKTRFYGAAVIVADRWLPSSKTCSCCGSVKAELALSQRTYHCDACGHEIDRDLNAARNLERLAASSAVSACGKERSGAVRKPRVKRALKKQEPNSSLAA</sequence>
<organism evidence="4 5">
    <name type="scientific">Acidocella aminolytica 101 = DSM 11237</name>
    <dbReference type="NCBI Taxonomy" id="1120923"/>
    <lineage>
        <taxon>Bacteria</taxon>
        <taxon>Pseudomonadati</taxon>
        <taxon>Pseudomonadota</taxon>
        <taxon>Alphaproteobacteria</taxon>
        <taxon>Acetobacterales</taxon>
        <taxon>Acidocellaceae</taxon>
        <taxon>Acidocella</taxon>
    </lineage>
</organism>
<protein>
    <submittedName>
        <fullName evidence="4">Transposase</fullName>
    </submittedName>
</protein>
<evidence type="ECO:0000256" key="1">
    <source>
        <dbReference type="ARBA" id="ARBA00023125"/>
    </source>
</evidence>
<feature type="region of interest" description="Disordered" evidence="2">
    <location>
        <begin position="100"/>
        <end position="126"/>
    </location>
</feature>
<evidence type="ECO:0000259" key="3">
    <source>
        <dbReference type="Pfam" id="PF07282"/>
    </source>
</evidence>
<comment type="caution">
    <text evidence="4">The sequence shown here is derived from an EMBL/GenBank/DDBJ whole genome shotgun (WGS) entry which is preliminary data.</text>
</comment>
<dbReference type="AlphaFoldDB" id="A0A0D6PH71"/>
<dbReference type="Proteomes" id="UP000032668">
    <property type="component" value="Unassembled WGS sequence"/>
</dbReference>
<dbReference type="STRING" id="1120923.SAMN02746095_00692"/>
<keyword evidence="1" id="KW-0238">DNA-binding</keyword>
<evidence type="ECO:0000256" key="2">
    <source>
        <dbReference type="SAM" id="MobiDB-lite"/>
    </source>
</evidence>
<feature type="compositionally biased region" description="Basic residues" evidence="2">
    <location>
        <begin position="105"/>
        <end position="115"/>
    </location>
</feature>
<dbReference type="InterPro" id="IPR010095">
    <property type="entry name" value="Cas12f1-like_TNB"/>
</dbReference>
<keyword evidence="5" id="KW-1185">Reference proteome</keyword>
<dbReference type="Pfam" id="PF07282">
    <property type="entry name" value="Cas12f1-like_TNB"/>
    <property type="match status" value="1"/>
</dbReference>
<accession>A0A0D6PH71</accession>
<name>A0A0D6PH71_9PROT</name>